<keyword evidence="6 7" id="KW-0472">Membrane</keyword>
<dbReference type="InterPro" id="IPR051679">
    <property type="entry name" value="DASS-Related_Transporters"/>
</dbReference>
<dbReference type="Pfam" id="PF03600">
    <property type="entry name" value="CitMHS"/>
    <property type="match status" value="1"/>
</dbReference>
<feature type="domain" description="Citrate transporter-like" evidence="8">
    <location>
        <begin position="41"/>
        <end position="388"/>
    </location>
</feature>
<dbReference type="OrthoDB" id="5460483at2"/>
<feature type="transmembrane region" description="Helical" evidence="7">
    <location>
        <begin position="309"/>
        <end position="329"/>
    </location>
</feature>
<dbReference type="GO" id="GO:0055085">
    <property type="term" value="P:transmembrane transport"/>
    <property type="evidence" value="ECO:0007669"/>
    <property type="project" value="InterPro"/>
</dbReference>
<feature type="transmembrane region" description="Helical" evidence="7">
    <location>
        <begin position="56"/>
        <end position="74"/>
    </location>
</feature>
<evidence type="ECO:0000256" key="6">
    <source>
        <dbReference type="ARBA" id="ARBA00023136"/>
    </source>
</evidence>
<sequence length="456" mass="47085">MRPSLAQGLAALVVAGAALTVLATGPDDMMIRVAAVSAASILLFATRVLPEAVTAAATFLGFIALAAAPPEVIFSGFATGGFWLLFGGLVIGTAVTETGLGRQVADRIHRRTGASYSRAVWLLALGGLGLALIVPSAIPRAVVMTPIAVSLAEAMGYRSGSREQIGLAITAATATLLPTYPFLPANLPAIIEVGAIEALYGVTTTYGAFFLEQMPVNLVRFAVLVPLMILFARGGTPPTSRPEARPPEPLSGAQARLLLLLFGAVALWATDTWHGIAPAWIALGCATLVLWPAFGIFDATAMRTKIDLSVAFFLAAVFAVSAVAGHTGLADALAGATVPLLHLGEAGGLRDLYAITGLSILVSHLTTAPAAPVLLAPLAGEMATATGWPINIVSTTHLIGIATTILPYQAPPFILAIALGRIPLKPLTLVCAVLALAVLTLGMPLTWLWWRLLGLV</sequence>
<dbReference type="RefSeq" id="WP_123640662.1">
    <property type="nucleotide sequence ID" value="NZ_ML119081.1"/>
</dbReference>
<keyword evidence="4" id="KW-0677">Repeat</keyword>
<evidence type="ECO:0000256" key="7">
    <source>
        <dbReference type="SAM" id="Phobius"/>
    </source>
</evidence>
<feature type="transmembrane region" description="Helical" evidence="7">
    <location>
        <begin position="427"/>
        <end position="450"/>
    </location>
</feature>
<feature type="transmembrane region" description="Helical" evidence="7">
    <location>
        <begin position="80"/>
        <end position="100"/>
    </location>
</feature>
<keyword evidence="5 7" id="KW-1133">Transmembrane helix</keyword>
<keyword evidence="3 7" id="KW-0812">Transmembrane</keyword>
<feature type="transmembrane region" description="Helical" evidence="7">
    <location>
        <begin position="214"/>
        <end position="232"/>
    </location>
</feature>
<evidence type="ECO:0000256" key="4">
    <source>
        <dbReference type="ARBA" id="ARBA00022737"/>
    </source>
</evidence>
<comment type="subcellular location">
    <subcellularLocation>
        <location evidence="1">Membrane</location>
        <topology evidence="1">Multi-pass membrane protein</topology>
    </subcellularLocation>
</comment>
<evidence type="ECO:0000256" key="2">
    <source>
        <dbReference type="ARBA" id="ARBA00022448"/>
    </source>
</evidence>
<feature type="transmembrane region" description="Helical" evidence="7">
    <location>
        <begin position="276"/>
        <end position="297"/>
    </location>
</feature>
<comment type="caution">
    <text evidence="9">The sequence shown here is derived from an EMBL/GenBank/DDBJ whole genome shotgun (WGS) entry which is preliminary data.</text>
</comment>
<dbReference type="InterPro" id="IPR004680">
    <property type="entry name" value="Cit_transptr-like_dom"/>
</dbReference>
<name>A0A3N2RA22_9RHOB</name>
<feature type="transmembrane region" description="Helical" evidence="7">
    <location>
        <begin position="120"/>
        <end position="138"/>
    </location>
</feature>
<keyword evidence="10" id="KW-1185">Reference proteome</keyword>
<keyword evidence="2" id="KW-0813">Transport</keyword>
<dbReference type="GO" id="GO:0005886">
    <property type="term" value="C:plasma membrane"/>
    <property type="evidence" value="ECO:0007669"/>
    <property type="project" value="TreeGrafter"/>
</dbReference>
<dbReference type="PANTHER" id="PTHR43652:SF2">
    <property type="entry name" value="BASIC AMINO ACID ANTIPORTER YFCC-RELATED"/>
    <property type="match status" value="1"/>
</dbReference>
<dbReference type="Proteomes" id="UP000268016">
    <property type="component" value="Unassembled WGS sequence"/>
</dbReference>
<evidence type="ECO:0000256" key="1">
    <source>
        <dbReference type="ARBA" id="ARBA00004141"/>
    </source>
</evidence>
<reference evidence="9 10" key="1">
    <citation type="submission" date="2018-10" db="EMBL/GenBank/DDBJ databases">
        <title>Histidinibacterium lentulum gen. nov., sp. nov., a marine bacterium from the culture broth of Picochlorum sp. 122.</title>
        <authorList>
            <person name="Wang G."/>
        </authorList>
    </citation>
    <scope>NUCLEOTIDE SEQUENCE [LARGE SCALE GENOMIC DNA]</scope>
    <source>
        <strain evidence="9 10">B17</strain>
    </source>
</reference>
<accession>A0A3N2RA22</accession>
<gene>
    <name evidence="9" type="ORF">EAT49_02375</name>
</gene>
<evidence type="ECO:0000313" key="10">
    <source>
        <dbReference type="Proteomes" id="UP000268016"/>
    </source>
</evidence>
<evidence type="ECO:0000256" key="5">
    <source>
        <dbReference type="ARBA" id="ARBA00022989"/>
    </source>
</evidence>
<dbReference type="EMBL" id="RDRB01000001">
    <property type="protein sequence ID" value="ROU04257.1"/>
    <property type="molecule type" value="Genomic_DNA"/>
</dbReference>
<evidence type="ECO:0000259" key="8">
    <source>
        <dbReference type="Pfam" id="PF03600"/>
    </source>
</evidence>
<protein>
    <recommendedName>
        <fullName evidence="8">Citrate transporter-like domain-containing protein</fullName>
    </recommendedName>
</protein>
<organism evidence="9 10">
    <name type="scientific">Histidinibacterium lentulum</name>
    <dbReference type="NCBI Taxonomy" id="2480588"/>
    <lineage>
        <taxon>Bacteria</taxon>
        <taxon>Pseudomonadati</taxon>
        <taxon>Pseudomonadota</taxon>
        <taxon>Alphaproteobacteria</taxon>
        <taxon>Rhodobacterales</taxon>
        <taxon>Paracoccaceae</taxon>
        <taxon>Histidinibacterium</taxon>
    </lineage>
</organism>
<dbReference type="AlphaFoldDB" id="A0A3N2RA22"/>
<dbReference type="PANTHER" id="PTHR43652">
    <property type="entry name" value="BASIC AMINO ACID ANTIPORTER YFCC-RELATED"/>
    <property type="match status" value="1"/>
</dbReference>
<feature type="transmembrane region" description="Helical" evidence="7">
    <location>
        <begin position="398"/>
        <end position="420"/>
    </location>
</feature>
<evidence type="ECO:0000313" key="9">
    <source>
        <dbReference type="EMBL" id="ROU04257.1"/>
    </source>
</evidence>
<proteinExistence type="predicted"/>
<evidence type="ECO:0000256" key="3">
    <source>
        <dbReference type="ARBA" id="ARBA00022692"/>
    </source>
</evidence>